<feature type="compositionally biased region" description="Basic and acidic residues" evidence="1">
    <location>
        <begin position="530"/>
        <end position="545"/>
    </location>
</feature>
<protein>
    <submittedName>
        <fullName evidence="2">Uncharacterized protein</fullName>
    </submittedName>
</protein>
<evidence type="ECO:0000313" key="3">
    <source>
        <dbReference type="Proteomes" id="UP000827549"/>
    </source>
</evidence>
<name>A0AAF1BKR2_9TREE</name>
<feature type="region of interest" description="Disordered" evidence="1">
    <location>
        <begin position="507"/>
        <end position="545"/>
    </location>
</feature>
<feature type="compositionally biased region" description="Basic residues" evidence="1">
    <location>
        <begin position="100"/>
        <end position="114"/>
    </location>
</feature>
<dbReference type="AlphaFoldDB" id="A0AAF1BKR2"/>
<feature type="compositionally biased region" description="Basic and acidic residues" evidence="1">
    <location>
        <begin position="212"/>
        <end position="222"/>
    </location>
</feature>
<feature type="compositionally biased region" description="Low complexity" evidence="1">
    <location>
        <begin position="168"/>
        <end position="178"/>
    </location>
</feature>
<sequence>MPPKRDPMPPKRHRSSSLTAAPSSELSSPPASPKKQRTLEPEGTRSLGIPSPEHTPVSSSSSSQQVGTPTPAPAAFPSSTASKRARRQSSALPEAGPSKPKPKPKPKATPKGRARTTGTADASTPSRPAPKKRKASSAVSSSPARYLASSPEPVSPTPRSARRPSPPSSLTDLPSSPLKAPSSRTGSPAPRKTRTADDDSGSEDGVLSLGKWMDRSEREGKVKGPRPRSPPVGVRDPTPPLFKPTQLPSGVGIGDPCLVKDRTCYFVAVLLAFHPATTREEQQRRGGDKYEVEDQTGERRLVARHHVLFESDGEPFAKAKIGQLKEVAVKRTTLDVVQRTTSVFKDLDREHQLEQIKPHLHAIVKEEFEPAQWRADLFFDGEFGLLDKNTSAGDIPEDEAQNVIIPWLFKWNNGAMASDETVRHPPEGSERHDALRDGQRLSYVSRVLFPEAVIELCIRSYDIPGSPAEAYATAKDKLEELAGQAFTWRSRRTNINHQRREIRRKFDIKSDDEDDEERRRHEYNLTPINAERRERKAPTRFRGGE</sequence>
<accession>A0AAF1BKR2</accession>
<feature type="compositionally biased region" description="Low complexity" evidence="1">
    <location>
        <begin position="73"/>
        <end position="82"/>
    </location>
</feature>
<gene>
    <name evidence="2" type="ORF">LOC62_06G008463</name>
</gene>
<reference evidence="2" key="1">
    <citation type="submission" date="2023-10" db="EMBL/GenBank/DDBJ databases">
        <authorList>
            <person name="Noh H."/>
        </authorList>
    </citation>
    <scope>NUCLEOTIDE SEQUENCE</scope>
    <source>
        <strain evidence="2">DUCC4014</strain>
    </source>
</reference>
<dbReference type="Proteomes" id="UP000827549">
    <property type="component" value="Chromosome 6"/>
</dbReference>
<proteinExistence type="predicted"/>
<dbReference type="GeneID" id="87811629"/>
<organism evidence="2 3">
    <name type="scientific">Vanrija pseudolonga</name>
    <dbReference type="NCBI Taxonomy" id="143232"/>
    <lineage>
        <taxon>Eukaryota</taxon>
        <taxon>Fungi</taxon>
        <taxon>Dikarya</taxon>
        <taxon>Basidiomycota</taxon>
        <taxon>Agaricomycotina</taxon>
        <taxon>Tremellomycetes</taxon>
        <taxon>Trichosporonales</taxon>
        <taxon>Trichosporonaceae</taxon>
        <taxon>Vanrija</taxon>
    </lineage>
</organism>
<feature type="compositionally biased region" description="Low complexity" evidence="1">
    <location>
        <begin position="16"/>
        <end position="29"/>
    </location>
</feature>
<feature type="region of interest" description="Disordered" evidence="1">
    <location>
        <begin position="1"/>
        <end position="251"/>
    </location>
</feature>
<keyword evidence="3" id="KW-1185">Reference proteome</keyword>
<evidence type="ECO:0000256" key="1">
    <source>
        <dbReference type="SAM" id="MobiDB-lite"/>
    </source>
</evidence>
<evidence type="ECO:0000313" key="2">
    <source>
        <dbReference type="EMBL" id="WOO84956.1"/>
    </source>
</evidence>
<dbReference type="RefSeq" id="XP_062630982.1">
    <property type="nucleotide sequence ID" value="XM_062774998.1"/>
</dbReference>
<feature type="compositionally biased region" description="Low complexity" evidence="1">
    <location>
        <begin position="136"/>
        <end position="145"/>
    </location>
</feature>
<dbReference type="EMBL" id="CP086719">
    <property type="protein sequence ID" value="WOO84956.1"/>
    <property type="molecule type" value="Genomic_DNA"/>
</dbReference>